<evidence type="ECO:0000256" key="2">
    <source>
        <dbReference type="ARBA" id="ARBA00022630"/>
    </source>
</evidence>
<dbReference type="GO" id="GO:0071949">
    <property type="term" value="F:FAD binding"/>
    <property type="evidence" value="ECO:0007669"/>
    <property type="project" value="InterPro"/>
</dbReference>
<dbReference type="InterPro" id="IPR050416">
    <property type="entry name" value="FAD-linked_Oxidoreductase"/>
</dbReference>
<feature type="domain" description="FAD-binding PCMH-type" evidence="6">
    <location>
        <begin position="65"/>
        <end position="236"/>
    </location>
</feature>
<evidence type="ECO:0000256" key="3">
    <source>
        <dbReference type="ARBA" id="ARBA00022827"/>
    </source>
</evidence>
<dbReference type="PANTHER" id="PTHR42973:SF13">
    <property type="entry name" value="FAD-BINDING PCMH-TYPE DOMAIN-CONTAINING PROTEIN"/>
    <property type="match status" value="1"/>
</dbReference>
<dbReference type="PROSITE" id="PS51387">
    <property type="entry name" value="FAD_PCMH"/>
    <property type="match status" value="1"/>
</dbReference>
<sequence length="475" mass="50660">MFSFSLLFLAFASIRISRAKLPTASTQASVAACAEISSTLGSVIVQSLGVEYTLAASGAWDLFNAQSQPTCIVFPRNSGHVQAAMTSIFKFNSSYAVQAGGHSAMEGWNTVQNGVLIHFSHMTDVSYNPSTDTITLQPGVHWGNVYNVLEPQGVAPVGGRQGDVGTGLLLGGGLSFLSPAYGFASDSYKALHVVLVTGQLVTATATNQYADLFRALKGGGNRFGIVTRYEFGNASSEAVLNATSHYVRDVQDPKAVLLVSFVHLIVAGLITPITMVNLYYNGTTFPTGIFDEFLAIPGATGLLTPLSYLDIATSLPPGNDRGSIQLFGASAFSVSEPVSVYQNAFARFTNYSNVFRNELSLNVLAFTPVLNPQIQAGRLRDGTIIDPPLGGYAAVQLSRTLVAGMSSISPGLDVGTQLLLQQVPPSPGIPLFLNECDKKQNVFQTYGAYSELKQTYNKYDPTRFNVHHTDGPIGL</sequence>
<dbReference type="GO" id="GO:0016491">
    <property type="term" value="F:oxidoreductase activity"/>
    <property type="evidence" value="ECO:0007669"/>
    <property type="project" value="UniProtKB-KW"/>
</dbReference>
<dbReference type="AlphaFoldDB" id="A0A5C3LI82"/>
<accession>A0A5C3LI82</accession>
<keyword evidence="3" id="KW-0274">FAD</keyword>
<feature type="signal peptide" evidence="5">
    <location>
        <begin position="1"/>
        <end position="19"/>
    </location>
</feature>
<reference evidence="7 8" key="1">
    <citation type="journal article" date="2019" name="Nat. Ecol. Evol.">
        <title>Megaphylogeny resolves global patterns of mushroom evolution.</title>
        <authorList>
            <person name="Varga T."/>
            <person name="Krizsan K."/>
            <person name="Foldi C."/>
            <person name="Dima B."/>
            <person name="Sanchez-Garcia M."/>
            <person name="Sanchez-Ramirez S."/>
            <person name="Szollosi G.J."/>
            <person name="Szarkandi J.G."/>
            <person name="Papp V."/>
            <person name="Albert L."/>
            <person name="Andreopoulos W."/>
            <person name="Angelini C."/>
            <person name="Antonin V."/>
            <person name="Barry K.W."/>
            <person name="Bougher N.L."/>
            <person name="Buchanan P."/>
            <person name="Buyck B."/>
            <person name="Bense V."/>
            <person name="Catcheside P."/>
            <person name="Chovatia M."/>
            <person name="Cooper J."/>
            <person name="Damon W."/>
            <person name="Desjardin D."/>
            <person name="Finy P."/>
            <person name="Geml J."/>
            <person name="Haridas S."/>
            <person name="Hughes K."/>
            <person name="Justo A."/>
            <person name="Karasinski D."/>
            <person name="Kautmanova I."/>
            <person name="Kiss B."/>
            <person name="Kocsube S."/>
            <person name="Kotiranta H."/>
            <person name="LaButti K.M."/>
            <person name="Lechner B.E."/>
            <person name="Liimatainen K."/>
            <person name="Lipzen A."/>
            <person name="Lukacs Z."/>
            <person name="Mihaltcheva S."/>
            <person name="Morgado L.N."/>
            <person name="Niskanen T."/>
            <person name="Noordeloos M.E."/>
            <person name="Ohm R.A."/>
            <person name="Ortiz-Santana B."/>
            <person name="Ovrebo C."/>
            <person name="Racz N."/>
            <person name="Riley R."/>
            <person name="Savchenko A."/>
            <person name="Shiryaev A."/>
            <person name="Soop K."/>
            <person name="Spirin V."/>
            <person name="Szebenyi C."/>
            <person name="Tomsovsky M."/>
            <person name="Tulloss R.E."/>
            <person name="Uehling J."/>
            <person name="Grigoriev I.V."/>
            <person name="Vagvolgyi C."/>
            <person name="Papp T."/>
            <person name="Martin F.M."/>
            <person name="Miettinen O."/>
            <person name="Hibbett D.S."/>
            <person name="Nagy L.G."/>
        </authorList>
    </citation>
    <scope>NUCLEOTIDE SEQUENCE [LARGE SCALE GENOMIC DNA]</scope>
    <source>
        <strain evidence="7 8">CBS 166.37</strain>
    </source>
</reference>
<dbReference type="OrthoDB" id="2151789at2759"/>
<evidence type="ECO:0000313" key="8">
    <source>
        <dbReference type="Proteomes" id="UP000308652"/>
    </source>
</evidence>
<dbReference type="Proteomes" id="UP000308652">
    <property type="component" value="Unassembled WGS sequence"/>
</dbReference>
<dbReference type="InterPro" id="IPR016169">
    <property type="entry name" value="FAD-bd_PCMH_sub2"/>
</dbReference>
<dbReference type="PANTHER" id="PTHR42973">
    <property type="entry name" value="BINDING OXIDOREDUCTASE, PUTATIVE (AFU_ORTHOLOGUE AFUA_1G17690)-RELATED"/>
    <property type="match status" value="1"/>
</dbReference>
<feature type="chain" id="PRO_5022739451" evidence="5">
    <location>
        <begin position="20"/>
        <end position="475"/>
    </location>
</feature>
<proteinExistence type="inferred from homology"/>
<keyword evidence="8" id="KW-1185">Reference proteome</keyword>
<evidence type="ECO:0000256" key="1">
    <source>
        <dbReference type="ARBA" id="ARBA00005466"/>
    </source>
</evidence>
<dbReference type="STRING" id="68775.A0A5C3LI82"/>
<keyword evidence="2" id="KW-0285">Flavoprotein</keyword>
<dbReference type="InterPro" id="IPR006094">
    <property type="entry name" value="Oxid_FAD_bind_N"/>
</dbReference>
<dbReference type="SUPFAM" id="SSF56176">
    <property type="entry name" value="FAD-binding/transporter-associated domain-like"/>
    <property type="match status" value="1"/>
</dbReference>
<comment type="similarity">
    <text evidence="1">Belongs to the oxygen-dependent FAD-linked oxidoreductase family.</text>
</comment>
<keyword evidence="5" id="KW-0732">Signal</keyword>
<dbReference type="Gene3D" id="3.30.465.10">
    <property type="match status" value="1"/>
</dbReference>
<dbReference type="EMBL" id="ML213677">
    <property type="protein sequence ID" value="TFK32382.1"/>
    <property type="molecule type" value="Genomic_DNA"/>
</dbReference>
<evidence type="ECO:0000256" key="5">
    <source>
        <dbReference type="SAM" id="SignalP"/>
    </source>
</evidence>
<evidence type="ECO:0000259" key="6">
    <source>
        <dbReference type="PROSITE" id="PS51387"/>
    </source>
</evidence>
<dbReference type="InterPro" id="IPR036318">
    <property type="entry name" value="FAD-bd_PCMH-like_sf"/>
</dbReference>
<keyword evidence="4" id="KW-0560">Oxidoreductase</keyword>
<protein>
    <submittedName>
        <fullName evidence="7">FAD-binding domain-containing protein</fullName>
    </submittedName>
</protein>
<gene>
    <name evidence="7" type="ORF">BDQ12DRAFT_728737</name>
</gene>
<name>A0A5C3LI82_9AGAR</name>
<evidence type="ECO:0000313" key="7">
    <source>
        <dbReference type="EMBL" id="TFK32382.1"/>
    </source>
</evidence>
<organism evidence="7 8">
    <name type="scientific">Crucibulum laeve</name>
    <dbReference type="NCBI Taxonomy" id="68775"/>
    <lineage>
        <taxon>Eukaryota</taxon>
        <taxon>Fungi</taxon>
        <taxon>Dikarya</taxon>
        <taxon>Basidiomycota</taxon>
        <taxon>Agaricomycotina</taxon>
        <taxon>Agaricomycetes</taxon>
        <taxon>Agaricomycetidae</taxon>
        <taxon>Agaricales</taxon>
        <taxon>Agaricineae</taxon>
        <taxon>Nidulariaceae</taxon>
        <taxon>Crucibulum</taxon>
    </lineage>
</organism>
<evidence type="ECO:0000256" key="4">
    <source>
        <dbReference type="ARBA" id="ARBA00023002"/>
    </source>
</evidence>
<dbReference type="InterPro" id="IPR016166">
    <property type="entry name" value="FAD-bd_PCMH"/>
</dbReference>
<dbReference type="Pfam" id="PF01565">
    <property type="entry name" value="FAD_binding_4"/>
    <property type="match status" value="1"/>
</dbReference>